<keyword evidence="3" id="KW-1185">Reference proteome</keyword>
<accession>A0ABS8PDH6</accession>
<reference evidence="2 3" key="1">
    <citation type="submission" date="2021-11" db="EMBL/GenBank/DDBJ databases">
        <title>Draft genome sequence of Actinomycetospora sp. SF1 isolated from the rhizosphere soil.</title>
        <authorList>
            <person name="Duangmal K."/>
            <person name="Chantavorakit T."/>
        </authorList>
    </citation>
    <scope>NUCLEOTIDE SEQUENCE [LARGE SCALE GENOMIC DNA]</scope>
    <source>
        <strain evidence="2 3">TBRC 5722</strain>
    </source>
</reference>
<evidence type="ECO:0000313" key="3">
    <source>
        <dbReference type="Proteomes" id="UP001199469"/>
    </source>
</evidence>
<dbReference type="RefSeq" id="WP_230738182.1">
    <property type="nucleotide sequence ID" value="NZ_JAJNDB010000005.1"/>
</dbReference>
<organism evidence="2 3">
    <name type="scientific">Actinomycetospora endophytica</name>
    <dbReference type="NCBI Taxonomy" id="2291215"/>
    <lineage>
        <taxon>Bacteria</taxon>
        <taxon>Bacillati</taxon>
        <taxon>Actinomycetota</taxon>
        <taxon>Actinomycetes</taxon>
        <taxon>Pseudonocardiales</taxon>
        <taxon>Pseudonocardiaceae</taxon>
        <taxon>Actinomycetospora</taxon>
    </lineage>
</organism>
<dbReference type="EMBL" id="JAJNDB010000005">
    <property type="protein sequence ID" value="MCD2196334.1"/>
    <property type="molecule type" value="Genomic_DNA"/>
</dbReference>
<protein>
    <recommendedName>
        <fullName evidence="4">Sporulation-control protein</fullName>
    </recommendedName>
</protein>
<evidence type="ECO:0008006" key="4">
    <source>
        <dbReference type="Google" id="ProtNLM"/>
    </source>
</evidence>
<proteinExistence type="predicted"/>
<evidence type="ECO:0000256" key="1">
    <source>
        <dbReference type="SAM" id="MobiDB-lite"/>
    </source>
</evidence>
<comment type="caution">
    <text evidence="2">The sequence shown here is derived from an EMBL/GenBank/DDBJ whole genome shotgun (WGS) entry which is preliminary data.</text>
</comment>
<feature type="region of interest" description="Disordered" evidence="1">
    <location>
        <begin position="222"/>
        <end position="254"/>
    </location>
</feature>
<evidence type="ECO:0000313" key="2">
    <source>
        <dbReference type="EMBL" id="MCD2196334.1"/>
    </source>
</evidence>
<dbReference type="Proteomes" id="UP001199469">
    <property type="component" value="Unassembled WGS sequence"/>
</dbReference>
<gene>
    <name evidence="2" type="ORF">LQ327_23450</name>
</gene>
<name>A0ABS8PDH6_9PSEU</name>
<sequence length="254" mass="27104">MDGRDESTRTPARMWFALLRRVGRGLTGRRFSVRDAAFTVVSLHGRPQGPRWSLGRAQDVQVVLSDVITPELTARELLVECDTLAVGSTVTATGVTITATVAPESLGALGEQDGPTPDISVVNGELRSPWLPGVDVVIELEVTDECIRFVPVALVTPVGRWTQTWWMPAGSAPSPELPGGLRLAEIATTDDAVVLQAVIDEWCAPLRDGSRLREVLGALSKDRDDAPVADVPEQRPGGTSTGDGSGSRRAHRAA</sequence>